<reference evidence="1" key="1">
    <citation type="submission" date="2021-11" db="EMBL/GenBank/DDBJ databases">
        <title>Fusarium solani-melongenae Genome sequencing and assembly.</title>
        <authorList>
            <person name="Xie S."/>
            <person name="Huang L."/>
            <person name="Zhang X."/>
        </authorList>
    </citation>
    <scope>NUCLEOTIDE SEQUENCE</scope>
    <source>
        <strain evidence="1">CRI 24-3</strain>
    </source>
</reference>
<name>A0ACD3YTZ6_FUSSC</name>
<gene>
    <name evidence="1" type="ORF">LCI18_003359</name>
</gene>
<evidence type="ECO:0000313" key="1">
    <source>
        <dbReference type="EMBL" id="UPK92424.1"/>
    </source>
</evidence>
<dbReference type="EMBL" id="CP090032">
    <property type="protein sequence ID" value="UPK92424.1"/>
    <property type="molecule type" value="Genomic_DNA"/>
</dbReference>
<proteinExistence type="predicted"/>
<protein>
    <submittedName>
        <fullName evidence="1">Uncharacterized protein</fullName>
    </submittedName>
</protein>
<organism evidence="1 2">
    <name type="scientific">Fusarium solani subsp. cucurbitae</name>
    <name type="common">Neocosmosporum cucurbitae</name>
    <dbReference type="NCBI Taxonomy" id="2747967"/>
    <lineage>
        <taxon>Eukaryota</taxon>
        <taxon>Fungi</taxon>
        <taxon>Dikarya</taxon>
        <taxon>Ascomycota</taxon>
        <taxon>Pezizomycotina</taxon>
        <taxon>Sordariomycetes</taxon>
        <taxon>Hypocreomycetidae</taxon>
        <taxon>Hypocreales</taxon>
        <taxon>Nectriaceae</taxon>
        <taxon>Fusarium</taxon>
        <taxon>Fusarium solani species complex</taxon>
    </lineage>
</organism>
<evidence type="ECO:0000313" key="2">
    <source>
        <dbReference type="Proteomes" id="UP000830768"/>
    </source>
</evidence>
<sequence>MAEAVGLAASVIAIIDLSTKVAKLCSDYSTAVGNARADITRLQSQLGNLDECLQGARRLLNDPNSQSLATSRKLVDSVDGCTSELVQVQNRLDPGKGRKAMRRFGLRALRWPFDSKEVSGIISNLEHYSQTIMWCLQIDQTTILLDIQQKFEGISLQTRRDKSTAHKPCFCVPFDRDLDFVDRPDILTWLREQYTGSAGRIALVGMGGFGKSQVAIEFAHHIHDESPQTSVFWVHASSKPRFEEAYRSIAQRLELPRRNDPDIDVLGLVRDWLQTDEASSWLMVLDNVDDVNLFHPSANASGNKAANQPTDENTIAKSDQRPLAAYLPKCRSGTILVTSRSMDAAEKLTGSHKAIYRISTMDNTQGLQLFRNKLNGDFDKDAAADLLRALDCIPLAITQAAAYINRRAPRASVKTYLDAFRESDKKKSSLLNRDAGDLRRDETVSNSVVTTWQVTFEQIRRERPSAAKLLSFMSFFNPQGIPVFMLHDYSTDLTDNIDKDTESNDFEDDLDVLRGYSLVSMTAAHDVCEVHSLVQFCTRAWICMVDDAERWRQVFLQSMSRHFPSGVFETWPTCQLLLPHIESILEEKPPVESLQNWACLLTNCARYMLTIGKYTAAEKLGRKAVETRIEVLGEEHPSTLTSMDNLASTFWKQGRWKEAEELQVRLMETTKRVLGEEHPDTLASMDNLASTFLNQGRWKEAEELGVRVIETRKRVLGGEHPHTLSSMASLASTFRDQGRWKEAEELEVGVMKTRKRVLGEEHPSTLASINNLASTFWKQGRWKEAEELQVRLMETTKRVLGEEHPDTLTSMDNLASTFLNQGRWKEAEELGVRVIETRKRVLGGEHPHTLSSMASLASTFRDQGRWKEAEELEVGVMKTTKRVLGGEHPHTLSSMASLASTFRDQGRWKEAEELEVGVMKTTKRVLGEEHPSTLASINNLASTFWNQGRWKEAEELQVRLMETRKRVLGGEHPDTLTSINNLASTFWKQGRWKEAEELQVRLMETTKRVLGEEHPHTLSSMNNLASTFRDQGRWKEAEELEVRLMETTKRVLGEEHPDTLASMDNLASTFKKQDRWKEAEELQVRLIETTKRVLGEEHPDTLTSMNNLASTFRDQGRWKEAEELQVRLMETTKRVLGEEHPHTLSSMNNLALTFRNQGRTRDALALMRSCVVLQERVLGIDHPHTALSVAVLAQWENISDLSREE</sequence>
<accession>A0ACD3YTZ6</accession>
<dbReference type="Proteomes" id="UP000830768">
    <property type="component" value="Chromosome 3"/>
</dbReference>
<keyword evidence="2" id="KW-1185">Reference proteome</keyword>